<proteinExistence type="predicted"/>
<evidence type="ECO:0000313" key="1">
    <source>
        <dbReference type="EMBL" id="TNN76308.1"/>
    </source>
</evidence>
<accession>A0A4Z2IE67</accession>
<dbReference type="Proteomes" id="UP000314294">
    <property type="component" value="Unassembled WGS sequence"/>
</dbReference>
<reference evidence="1 2" key="1">
    <citation type="submission" date="2019-03" db="EMBL/GenBank/DDBJ databases">
        <title>First draft genome of Liparis tanakae, snailfish: a comprehensive survey of snailfish specific genes.</title>
        <authorList>
            <person name="Kim W."/>
            <person name="Song I."/>
            <person name="Jeong J.-H."/>
            <person name="Kim D."/>
            <person name="Kim S."/>
            <person name="Ryu S."/>
            <person name="Song J.Y."/>
            <person name="Lee S.K."/>
        </authorList>
    </citation>
    <scope>NUCLEOTIDE SEQUENCE [LARGE SCALE GENOMIC DNA]</scope>
    <source>
        <tissue evidence="1">Muscle</tissue>
    </source>
</reference>
<keyword evidence="2" id="KW-1185">Reference proteome</keyword>
<gene>
    <name evidence="1" type="ORF">EYF80_013387</name>
</gene>
<dbReference type="AlphaFoldDB" id="A0A4Z2IE67"/>
<comment type="caution">
    <text evidence="1">The sequence shown here is derived from an EMBL/GenBank/DDBJ whole genome shotgun (WGS) entry which is preliminary data.</text>
</comment>
<name>A0A4Z2IE67_9TELE</name>
<organism evidence="1 2">
    <name type="scientific">Liparis tanakae</name>
    <name type="common">Tanaka's snailfish</name>
    <dbReference type="NCBI Taxonomy" id="230148"/>
    <lineage>
        <taxon>Eukaryota</taxon>
        <taxon>Metazoa</taxon>
        <taxon>Chordata</taxon>
        <taxon>Craniata</taxon>
        <taxon>Vertebrata</taxon>
        <taxon>Euteleostomi</taxon>
        <taxon>Actinopterygii</taxon>
        <taxon>Neopterygii</taxon>
        <taxon>Teleostei</taxon>
        <taxon>Neoteleostei</taxon>
        <taxon>Acanthomorphata</taxon>
        <taxon>Eupercaria</taxon>
        <taxon>Perciformes</taxon>
        <taxon>Cottioidei</taxon>
        <taxon>Cottales</taxon>
        <taxon>Liparidae</taxon>
        <taxon>Liparis</taxon>
    </lineage>
</organism>
<sequence>MLEEQPLEFTSVWRRLHTAESDATGLISPHSILTWGRHRLSTVTPPRAEARGWCPRWLDVTLDLMAMVSQGISTESGELLSIDGGMQGRPPKLEWGPLLVPRPFLGGGGLLALPVCAHAHRHLRGGTHALLGGQIQPCGGHLLEHPVHTVAHGPGELLLQGFLQVLPFSLVRQITDYFHPVLALCGHSAVLPFEVVFGARVARLRGDSRLVSVVAFGVLSVVNVEELLLELTQEPLHAVELLLQLETLLIFGVAVVTAAASRSSVGRRSHAVLLMLRQPLLTFVLPVRLSGLSGVSGIRVRPLAVSVLPAVGRARHDPDNVLHSGPLGLQVVRHGVLPLRIGSGGNVSAGRGRFHRAVL</sequence>
<protein>
    <submittedName>
        <fullName evidence="1">Uncharacterized protein</fullName>
    </submittedName>
</protein>
<evidence type="ECO:0000313" key="2">
    <source>
        <dbReference type="Proteomes" id="UP000314294"/>
    </source>
</evidence>
<dbReference type="EMBL" id="SRLO01000094">
    <property type="protein sequence ID" value="TNN76308.1"/>
    <property type="molecule type" value="Genomic_DNA"/>
</dbReference>